<dbReference type="InterPro" id="IPR010559">
    <property type="entry name" value="Sig_transdc_His_kin_internal"/>
</dbReference>
<keyword evidence="3" id="KW-0418">Kinase</keyword>
<protein>
    <submittedName>
        <fullName evidence="3">Histidine kinase</fullName>
    </submittedName>
</protein>
<dbReference type="PANTHER" id="PTHR34220:SF7">
    <property type="entry name" value="SENSOR HISTIDINE KINASE YPDA"/>
    <property type="match status" value="1"/>
</dbReference>
<evidence type="ECO:0000256" key="1">
    <source>
        <dbReference type="SAM" id="Phobius"/>
    </source>
</evidence>
<evidence type="ECO:0000313" key="3">
    <source>
        <dbReference type="EMBL" id="MXV52899.1"/>
    </source>
</evidence>
<organism evidence="3 4">
    <name type="scientific">Hufsiella arboris</name>
    <dbReference type="NCBI Taxonomy" id="2695275"/>
    <lineage>
        <taxon>Bacteria</taxon>
        <taxon>Pseudomonadati</taxon>
        <taxon>Bacteroidota</taxon>
        <taxon>Sphingobacteriia</taxon>
        <taxon>Sphingobacteriales</taxon>
        <taxon>Sphingobacteriaceae</taxon>
        <taxon>Hufsiella</taxon>
    </lineage>
</organism>
<keyword evidence="3" id="KW-0808">Transferase</keyword>
<reference evidence="3 4" key="1">
    <citation type="submission" date="2019-11" db="EMBL/GenBank/DDBJ databases">
        <title>Pedobacter sp. HMF7647 Genome sequencing and assembly.</title>
        <authorList>
            <person name="Kang H."/>
            <person name="Kim H."/>
            <person name="Joh K."/>
        </authorList>
    </citation>
    <scope>NUCLEOTIDE SEQUENCE [LARGE SCALE GENOMIC DNA]</scope>
    <source>
        <strain evidence="3 4">HMF7647</strain>
    </source>
</reference>
<dbReference type="GO" id="GO:0000155">
    <property type="term" value="F:phosphorelay sensor kinase activity"/>
    <property type="evidence" value="ECO:0007669"/>
    <property type="project" value="InterPro"/>
</dbReference>
<feature type="transmembrane region" description="Helical" evidence="1">
    <location>
        <begin position="75"/>
        <end position="93"/>
    </location>
</feature>
<keyword evidence="4" id="KW-1185">Reference proteome</keyword>
<keyword evidence="1" id="KW-0812">Transmembrane</keyword>
<dbReference type="Pfam" id="PF06580">
    <property type="entry name" value="His_kinase"/>
    <property type="match status" value="1"/>
</dbReference>
<gene>
    <name evidence="3" type="ORF">GS399_18145</name>
</gene>
<dbReference type="AlphaFoldDB" id="A0A7K1YFY9"/>
<keyword evidence="1" id="KW-1133">Transmembrane helix</keyword>
<dbReference type="PANTHER" id="PTHR34220">
    <property type="entry name" value="SENSOR HISTIDINE KINASE YPDA"/>
    <property type="match status" value="1"/>
</dbReference>
<sequence length="363" mass="42425">MQLSLTGYRSKNQRIIYHVLFWLIVWLLMTLVYAIGIPGYGLAALIILMFLPIHMFSFYTIAYFATPRYLYKKKYVQFVVFLVLMITVSAVLFRLGEIFFADPIIYRAIKKIKNDFVWHKLDGDFWQQFLNPTYIVNCIEQSNLVVWVALAFKFIKMWFERRQAAMEAELNFLKSQVHPHFLFNTLNNLYSLTLQQSPQSPGVVLGLSEILRYMLYECNSETIALSKDVQILESYIALEKIRYEDRIDITFSITGDLRNNQIAPLLLMPLVENAFKHGASEELEEAWINMDLYVKNNQLKFKISNSLPEQLTEPANTKGKIGLLNLKKRLDILYPQSHGFRVFRADEMFVAILELDLNKRIAV</sequence>
<dbReference type="EMBL" id="WVHT01000011">
    <property type="protein sequence ID" value="MXV52899.1"/>
    <property type="molecule type" value="Genomic_DNA"/>
</dbReference>
<evidence type="ECO:0000259" key="2">
    <source>
        <dbReference type="Pfam" id="PF06580"/>
    </source>
</evidence>
<keyword evidence="1" id="KW-0472">Membrane</keyword>
<accession>A0A7K1YFY9</accession>
<dbReference type="Proteomes" id="UP000466586">
    <property type="component" value="Unassembled WGS sequence"/>
</dbReference>
<name>A0A7K1YFY9_9SPHI</name>
<dbReference type="RefSeq" id="WP_160846080.1">
    <property type="nucleotide sequence ID" value="NZ_WVHT01000011.1"/>
</dbReference>
<proteinExistence type="predicted"/>
<evidence type="ECO:0000313" key="4">
    <source>
        <dbReference type="Proteomes" id="UP000466586"/>
    </source>
</evidence>
<comment type="caution">
    <text evidence="3">The sequence shown here is derived from an EMBL/GenBank/DDBJ whole genome shotgun (WGS) entry which is preliminary data.</text>
</comment>
<feature type="transmembrane region" description="Helical" evidence="1">
    <location>
        <begin position="15"/>
        <end position="36"/>
    </location>
</feature>
<feature type="domain" description="Signal transduction histidine kinase internal region" evidence="2">
    <location>
        <begin position="168"/>
        <end position="247"/>
    </location>
</feature>
<dbReference type="InterPro" id="IPR050640">
    <property type="entry name" value="Bact_2-comp_sensor_kinase"/>
</dbReference>
<dbReference type="GO" id="GO:0016020">
    <property type="term" value="C:membrane"/>
    <property type="evidence" value="ECO:0007669"/>
    <property type="project" value="InterPro"/>
</dbReference>
<feature type="transmembrane region" description="Helical" evidence="1">
    <location>
        <begin position="42"/>
        <end position="63"/>
    </location>
</feature>